<organism evidence="2 3">
    <name type="scientific">Aquisphaera giovannonii</name>
    <dbReference type="NCBI Taxonomy" id="406548"/>
    <lineage>
        <taxon>Bacteria</taxon>
        <taxon>Pseudomonadati</taxon>
        <taxon>Planctomycetota</taxon>
        <taxon>Planctomycetia</taxon>
        <taxon>Isosphaerales</taxon>
        <taxon>Isosphaeraceae</taxon>
        <taxon>Aquisphaera</taxon>
    </lineage>
</organism>
<dbReference type="InterPro" id="IPR011051">
    <property type="entry name" value="RmlC_Cupin_sf"/>
</dbReference>
<dbReference type="InterPro" id="IPR039935">
    <property type="entry name" value="YML079W-like"/>
</dbReference>
<dbReference type="OrthoDB" id="9798288at2"/>
<evidence type="ECO:0000313" key="2">
    <source>
        <dbReference type="EMBL" id="QEH33558.1"/>
    </source>
</evidence>
<dbReference type="InterPro" id="IPR014710">
    <property type="entry name" value="RmlC-like_jellyroll"/>
</dbReference>
<dbReference type="Pfam" id="PF06172">
    <property type="entry name" value="Cupin_5"/>
    <property type="match status" value="1"/>
</dbReference>
<proteinExistence type="predicted"/>
<dbReference type="RefSeq" id="WP_148593517.1">
    <property type="nucleotide sequence ID" value="NZ_CP042997.1"/>
</dbReference>
<evidence type="ECO:0000259" key="1">
    <source>
        <dbReference type="Pfam" id="PF06172"/>
    </source>
</evidence>
<evidence type="ECO:0000313" key="3">
    <source>
        <dbReference type="Proteomes" id="UP000324233"/>
    </source>
</evidence>
<dbReference type="AlphaFoldDB" id="A0A5B9VZ51"/>
<reference evidence="2 3" key="1">
    <citation type="submission" date="2019-08" db="EMBL/GenBank/DDBJ databases">
        <title>Deep-cultivation of Planctomycetes and their phenomic and genomic characterization uncovers novel biology.</title>
        <authorList>
            <person name="Wiegand S."/>
            <person name="Jogler M."/>
            <person name="Boedeker C."/>
            <person name="Pinto D."/>
            <person name="Vollmers J."/>
            <person name="Rivas-Marin E."/>
            <person name="Kohn T."/>
            <person name="Peeters S.H."/>
            <person name="Heuer A."/>
            <person name="Rast P."/>
            <person name="Oberbeckmann S."/>
            <person name="Bunk B."/>
            <person name="Jeske O."/>
            <person name="Meyerdierks A."/>
            <person name="Storesund J.E."/>
            <person name="Kallscheuer N."/>
            <person name="Luecker S."/>
            <person name="Lage O.M."/>
            <person name="Pohl T."/>
            <person name="Merkel B.J."/>
            <person name="Hornburger P."/>
            <person name="Mueller R.-W."/>
            <person name="Bruemmer F."/>
            <person name="Labrenz M."/>
            <person name="Spormann A.M."/>
            <person name="Op den Camp H."/>
            <person name="Overmann J."/>
            <person name="Amann R."/>
            <person name="Jetten M.S.M."/>
            <person name="Mascher T."/>
            <person name="Medema M.H."/>
            <person name="Devos D.P."/>
            <person name="Kaster A.-K."/>
            <person name="Ovreas L."/>
            <person name="Rohde M."/>
            <person name="Galperin M.Y."/>
            <person name="Jogler C."/>
        </authorList>
    </citation>
    <scope>NUCLEOTIDE SEQUENCE [LARGE SCALE GENOMIC DNA]</scope>
    <source>
        <strain evidence="2 3">OJF2</strain>
    </source>
</reference>
<dbReference type="PANTHER" id="PTHR33387:SF3">
    <property type="entry name" value="DUF985 DOMAIN-CONTAINING PROTEIN"/>
    <property type="match status" value="1"/>
</dbReference>
<dbReference type="SUPFAM" id="SSF51182">
    <property type="entry name" value="RmlC-like cupins"/>
    <property type="match status" value="1"/>
</dbReference>
<sequence>MPTADEIIAALQLEPHPIEGGYFRETYRSAASIEESCLPPGYPAGARRSLGTSIYYLLTPRTFSEMHRLPTEEVFHVYLGGPARMLRLFPDGEGREVVLGPDVLRGQSPQVVVPPGVWQGTRLEPGAEFILLGATMAPGFDYEDYEQGSSSDLAARYPEHAGLIRLLTRT</sequence>
<dbReference type="PANTHER" id="PTHR33387">
    <property type="entry name" value="RMLC-LIKE JELLY ROLL FOLD PROTEIN"/>
    <property type="match status" value="1"/>
</dbReference>
<dbReference type="Proteomes" id="UP000324233">
    <property type="component" value="Chromosome"/>
</dbReference>
<gene>
    <name evidence="2" type="ORF">OJF2_20600</name>
</gene>
<dbReference type="Gene3D" id="2.60.120.10">
    <property type="entry name" value="Jelly Rolls"/>
    <property type="match status" value="1"/>
</dbReference>
<protein>
    <recommendedName>
        <fullName evidence="1">DUF985 domain-containing protein</fullName>
    </recommendedName>
</protein>
<dbReference type="EMBL" id="CP042997">
    <property type="protein sequence ID" value="QEH33558.1"/>
    <property type="molecule type" value="Genomic_DNA"/>
</dbReference>
<dbReference type="InterPro" id="IPR009327">
    <property type="entry name" value="Cupin_DUF985"/>
</dbReference>
<name>A0A5B9VZ51_9BACT</name>
<dbReference type="KEGG" id="agv:OJF2_20600"/>
<accession>A0A5B9VZ51</accession>
<keyword evidence="3" id="KW-1185">Reference proteome</keyword>
<feature type="domain" description="DUF985" evidence="1">
    <location>
        <begin position="6"/>
        <end position="146"/>
    </location>
</feature>
<dbReference type="CDD" id="cd06121">
    <property type="entry name" value="cupin_YML079wp"/>
    <property type="match status" value="1"/>
</dbReference>